<organism evidence="12 13">
    <name type="scientific">Dunaliella salina</name>
    <name type="common">Green alga</name>
    <name type="synonym">Protococcus salinus</name>
    <dbReference type="NCBI Taxonomy" id="3046"/>
    <lineage>
        <taxon>Eukaryota</taxon>
        <taxon>Viridiplantae</taxon>
        <taxon>Chlorophyta</taxon>
        <taxon>core chlorophytes</taxon>
        <taxon>Chlorophyceae</taxon>
        <taxon>CS clade</taxon>
        <taxon>Chlamydomonadales</taxon>
        <taxon>Dunaliellaceae</taxon>
        <taxon>Dunaliella</taxon>
    </lineage>
</organism>
<evidence type="ECO:0000313" key="12">
    <source>
        <dbReference type="EMBL" id="KAF5828854.1"/>
    </source>
</evidence>
<evidence type="ECO:0000256" key="7">
    <source>
        <dbReference type="ARBA" id="ARBA00023014"/>
    </source>
</evidence>
<dbReference type="InterPro" id="IPR058560">
    <property type="entry name" value="DNA_primase_C"/>
</dbReference>
<comment type="cofactor">
    <cofactor evidence="9">
        <name>[4Fe-4S] cluster</name>
        <dbReference type="ChEBI" id="CHEBI:49883"/>
    </cofactor>
    <text evidence="9">Binds 1 [4Fe-4S] cluster.</text>
</comment>
<reference evidence="12" key="1">
    <citation type="submission" date="2017-08" db="EMBL/GenBank/DDBJ databases">
        <authorList>
            <person name="Polle J.E."/>
            <person name="Barry K."/>
            <person name="Cushman J."/>
            <person name="Schmutz J."/>
            <person name="Tran D."/>
            <person name="Hathwaick L.T."/>
            <person name="Yim W.C."/>
            <person name="Jenkins J."/>
            <person name="Mckie-Krisberg Z.M."/>
            <person name="Prochnik S."/>
            <person name="Lindquist E."/>
            <person name="Dockter R.B."/>
            <person name="Adam C."/>
            <person name="Molina H."/>
            <person name="Bunkerborg J."/>
            <person name="Jin E."/>
            <person name="Buchheim M."/>
            <person name="Magnuson J."/>
        </authorList>
    </citation>
    <scope>NUCLEOTIDE SEQUENCE</scope>
    <source>
        <strain evidence="12">CCAP 19/18</strain>
    </source>
</reference>
<evidence type="ECO:0000256" key="4">
    <source>
        <dbReference type="ARBA" id="ARBA00022705"/>
    </source>
</evidence>
<evidence type="ECO:0000256" key="8">
    <source>
        <dbReference type="ARBA" id="ARBA00023125"/>
    </source>
</evidence>
<comment type="caution">
    <text evidence="12">The sequence shown here is derived from an EMBL/GenBank/DDBJ whole genome shotgun (WGS) entry which is preliminary data.</text>
</comment>
<comment type="function">
    <text evidence="9">DNA primase is the polymerase that synthesizes small RNA primers for the Okazaki fragments made during discontinuous DNA replication.</text>
</comment>
<keyword evidence="3 9" id="KW-0639">Primosome</keyword>
<keyword evidence="4 9" id="KW-0235">DNA replication</keyword>
<dbReference type="InterPro" id="IPR016558">
    <property type="entry name" value="DNA_primase_lsu_euk"/>
</dbReference>
<evidence type="ECO:0000256" key="2">
    <source>
        <dbReference type="ARBA" id="ARBA00022485"/>
    </source>
</evidence>
<evidence type="ECO:0000256" key="6">
    <source>
        <dbReference type="ARBA" id="ARBA00023004"/>
    </source>
</evidence>
<keyword evidence="13" id="KW-1185">Reference proteome</keyword>
<dbReference type="InterPro" id="IPR007238">
    <property type="entry name" value="DNA_primase_lsu_euk/arc"/>
</dbReference>
<evidence type="ECO:0000256" key="5">
    <source>
        <dbReference type="ARBA" id="ARBA00022723"/>
    </source>
</evidence>
<dbReference type="Proteomes" id="UP000815325">
    <property type="component" value="Unassembled WGS sequence"/>
</dbReference>
<keyword evidence="2 9" id="KW-0004">4Fe-4S</keyword>
<feature type="domain" description="DNA primase large subunit C-terminal" evidence="11">
    <location>
        <begin position="291"/>
        <end position="458"/>
    </location>
</feature>
<dbReference type="PIRSF" id="PIRSF009449">
    <property type="entry name" value="DNA_primase_large_subunit"/>
    <property type="match status" value="1"/>
</dbReference>
<comment type="similarity">
    <text evidence="1 9">Belongs to the eukaryotic-type primase large subunit family.</text>
</comment>
<evidence type="ECO:0000256" key="1">
    <source>
        <dbReference type="ARBA" id="ARBA00010564"/>
    </source>
</evidence>
<evidence type="ECO:0000256" key="10">
    <source>
        <dbReference type="SAM" id="MobiDB-lite"/>
    </source>
</evidence>
<keyword evidence="6 9" id="KW-0408">Iron</keyword>
<name>A0ABQ7G2M5_DUNSA</name>
<evidence type="ECO:0000256" key="3">
    <source>
        <dbReference type="ARBA" id="ARBA00022515"/>
    </source>
</evidence>
<accession>A0ABQ7G2M5</accession>
<dbReference type="EMBL" id="MU070237">
    <property type="protein sequence ID" value="KAF5828854.1"/>
    <property type="molecule type" value="Genomic_DNA"/>
</dbReference>
<dbReference type="CDD" id="cd07322">
    <property type="entry name" value="PriL_PriS_Eukaryotic"/>
    <property type="match status" value="1"/>
</dbReference>
<evidence type="ECO:0000256" key="9">
    <source>
        <dbReference type="PIRNR" id="PIRNR009449"/>
    </source>
</evidence>
<feature type="region of interest" description="Disordered" evidence="10">
    <location>
        <begin position="1"/>
        <end position="26"/>
    </location>
</feature>
<keyword evidence="5 9" id="KW-0479">Metal-binding</keyword>
<gene>
    <name evidence="12" type="ORF">DUNSADRAFT_16973</name>
</gene>
<dbReference type="Pfam" id="PF04104">
    <property type="entry name" value="DNA_primase_lrg"/>
    <property type="match status" value="1"/>
</dbReference>
<dbReference type="Pfam" id="PF26466">
    <property type="entry name" value="DNA_primase_lrg_N"/>
    <property type="match status" value="1"/>
</dbReference>
<feature type="compositionally biased region" description="Low complexity" evidence="10">
    <location>
        <begin position="474"/>
        <end position="492"/>
    </location>
</feature>
<protein>
    <recommendedName>
        <fullName evidence="9">DNA primase large subunit</fullName>
    </recommendedName>
</protein>
<keyword evidence="7 9" id="KW-0411">Iron-sulfur</keyword>
<feature type="region of interest" description="Disordered" evidence="10">
    <location>
        <begin position="469"/>
        <end position="504"/>
    </location>
</feature>
<sequence>MQFVSKTPRGPSFGSATPNTAKGGERINRHTLLTLYEERPQGDITLEEFESLALDRLRVLKGIEDVKLRNKSDAEIQAKAEKLLQDHLEGENNEETRRRDQLSHYILRLAYCRTPELRKWFLTQESELFRHRFSLLLTIDSDKREFLARSKLEYTPLEQQEKDLLLADIQKVMLSQAMKTAEVQQELNGTFYKVPFQAVPDLVAQRRVLLRRGYAYVSQRDLASLVVQAFRAKLSLGLAEINKQYGRMFPENDTRLKPLVAGLSTRYLGTTNYESAASRHGGVSLATLPGLAQRHFPLCMQTLMTQLRSEHHLRHTGRQQLSLFLKAIGLPLEDALIFWRQAFAPRIPPEKFDKEYAYNIRHNYGKEGARKDYSAHNCLSIIRMSGGATELHGCPYKRMDEASLRASLSRAGCDLSRMEEVVSKAKGGHFQLACACSFEGMHKGIPLDSGVNHPAEYYSESRRVWEEKLAPAEGGSAAKAQNQSSASGGAAQTPVQTPAPRART</sequence>
<proteinExistence type="inferred from homology"/>
<dbReference type="PANTHER" id="PTHR10537">
    <property type="entry name" value="DNA PRIMASE LARGE SUBUNIT"/>
    <property type="match status" value="1"/>
</dbReference>
<keyword evidence="8 9" id="KW-0238">DNA-binding</keyword>
<evidence type="ECO:0000313" key="13">
    <source>
        <dbReference type="Proteomes" id="UP000815325"/>
    </source>
</evidence>
<evidence type="ECO:0000259" key="11">
    <source>
        <dbReference type="Pfam" id="PF04104"/>
    </source>
</evidence>
<dbReference type="PANTHER" id="PTHR10537:SF3">
    <property type="entry name" value="DNA PRIMASE LARGE SUBUNIT"/>
    <property type="match status" value="1"/>
</dbReference>
<dbReference type="Gene3D" id="1.20.930.80">
    <property type="match status" value="1"/>
</dbReference>